<dbReference type="EMBL" id="CM023483">
    <property type="protein sequence ID" value="KAH6935559.1"/>
    <property type="molecule type" value="Genomic_DNA"/>
</dbReference>
<evidence type="ECO:0000313" key="1">
    <source>
        <dbReference type="EMBL" id="KAH6935559.1"/>
    </source>
</evidence>
<reference evidence="1" key="1">
    <citation type="submission" date="2020-05" db="EMBL/GenBank/DDBJ databases">
        <title>Large-scale comparative analyses of tick genomes elucidate their genetic diversity and vector capacities.</title>
        <authorList>
            <person name="Jia N."/>
            <person name="Wang J."/>
            <person name="Shi W."/>
            <person name="Du L."/>
            <person name="Sun Y."/>
            <person name="Zhan W."/>
            <person name="Jiang J."/>
            <person name="Wang Q."/>
            <person name="Zhang B."/>
            <person name="Ji P."/>
            <person name="Sakyi L.B."/>
            <person name="Cui X."/>
            <person name="Yuan T."/>
            <person name="Jiang B."/>
            <person name="Yang W."/>
            <person name="Lam T.T.-Y."/>
            <person name="Chang Q."/>
            <person name="Ding S."/>
            <person name="Wang X."/>
            <person name="Zhu J."/>
            <person name="Ruan X."/>
            <person name="Zhao L."/>
            <person name="Wei J."/>
            <person name="Que T."/>
            <person name="Du C."/>
            <person name="Cheng J."/>
            <person name="Dai P."/>
            <person name="Han X."/>
            <person name="Huang E."/>
            <person name="Gao Y."/>
            <person name="Liu J."/>
            <person name="Shao H."/>
            <person name="Ye R."/>
            <person name="Li L."/>
            <person name="Wei W."/>
            <person name="Wang X."/>
            <person name="Wang C."/>
            <person name="Yang T."/>
            <person name="Huo Q."/>
            <person name="Li W."/>
            <person name="Guo W."/>
            <person name="Chen H."/>
            <person name="Zhou L."/>
            <person name="Ni X."/>
            <person name="Tian J."/>
            <person name="Zhou Y."/>
            <person name="Sheng Y."/>
            <person name="Liu T."/>
            <person name="Pan Y."/>
            <person name="Xia L."/>
            <person name="Li J."/>
            <person name="Zhao F."/>
            <person name="Cao W."/>
        </authorList>
    </citation>
    <scope>NUCLEOTIDE SEQUENCE</scope>
    <source>
        <strain evidence="1">Hyas-2018</strain>
    </source>
</reference>
<name>A0ACB7SSA1_HYAAI</name>
<gene>
    <name evidence="1" type="ORF">HPB50_006798</name>
</gene>
<comment type="caution">
    <text evidence="1">The sequence shown here is derived from an EMBL/GenBank/DDBJ whole genome shotgun (WGS) entry which is preliminary data.</text>
</comment>
<protein>
    <submittedName>
        <fullName evidence="1">Uncharacterized protein</fullName>
    </submittedName>
</protein>
<sequence length="108" mass="12157">MGSQRTTKMETSSVVLAGVKIGYRKRVRSVPARHTGSTQEVSDAHAFVQNSQFSLMEKDNSTVLAGHHDQQTCIDIDEASKMFLIRRCTARDARWQSFWVFMGVYSVG</sequence>
<organism evidence="1 2">
    <name type="scientific">Hyalomma asiaticum</name>
    <name type="common">Tick</name>
    <dbReference type="NCBI Taxonomy" id="266040"/>
    <lineage>
        <taxon>Eukaryota</taxon>
        <taxon>Metazoa</taxon>
        <taxon>Ecdysozoa</taxon>
        <taxon>Arthropoda</taxon>
        <taxon>Chelicerata</taxon>
        <taxon>Arachnida</taxon>
        <taxon>Acari</taxon>
        <taxon>Parasitiformes</taxon>
        <taxon>Ixodida</taxon>
        <taxon>Ixodoidea</taxon>
        <taxon>Ixodidae</taxon>
        <taxon>Hyalomminae</taxon>
        <taxon>Hyalomma</taxon>
    </lineage>
</organism>
<dbReference type="Proteomes" id="UP000821845">
    <property type="component" value="Chromosome 3"/>
</dbReference>
<keyword evidence="2" id="KW-1185">Reference proteome</keyword>
<proteinExistence type="predicted"/>
<evidence type="ECO:0000313" key="2">
    <source>
        <dbReference type="Proteomes" id="UP000821845"/>
    </source>
</evidence>
<accession>A0ACB7SSA1</accession>